<evidence type="ECO:0000259" key="3">
    <source>
        <dbReference type="Pfam" id="PF00588"/>
    </source>
</evidence>
<comment type="caution">
    <text evidence="5">The sequence shown here is derived from an EMBL/GenBank/DDBJ whole genome shotgun (WGS) entry which is preliminary data.</text>
</comment>
<protein>
    <submittedName>
        <fullName evidence="5">TAR RNA-binding protein 1</fullName>
    </submittedName>
</protein>
<feature type="domain" description="TARBP1" evidence="4">
    <location>
        <begin position="197"/>
        <end position="323"/>
    </location>
</feature>
<dbReference type="InterPro" id="IPR025806">
    <property type="entry name" value="TARBP1"/>
</dbReference>
<evidence type="ECO:0000259" key="4">
    <source>
        <dbReference type="Pfam" id="PF25050"/>
    </source>
</evidence>
<organism evidence="5 6">
    <name type="scientific">Apodemus speciosus</name>
    <name type="common">Large Japanese field mouse</name>
    <dbReference type="NCBI Taxonomy" id="105296"/>
    <lineage>
        <taxon>Eukaryota</taxon>
        <taxon>Metazoa</taxon>
        <taxon>Chordata</taxon>
        <taxon>Craniata</taxon>
        <taxon>Vertebrata</taxon>
        <taxon>Euteleostomi</taxon>
        <taxon>Mammalia</taxon>
        <taxon>Eutheria</taxon>
        <taxon>Euarchontoglires</taxon>
        <taxon>Glires</taxon>
        <taxon>Rodentia</taxon>
        <taxon>Myomorpha</taxon>
        <taxon>Muroidea</taxon>
        <taxon>Muridae</taxon>
        <taxon>Murinae</taxon>
        <taxon>Apodemus</taxon>
    </lineage>
</organism>
<dbReference type="Gene3D" id="3.40.1280.10">
    <property type="match status" value="1"/>
</dbReference>
<keyword evidence="6" id="KW-1185">Reference proteome</keyword>
<evidence type="ECO:0000313" key="6">
    <source>
        <dbReference type="Proteomes" id="UP001623349"/>
    </source>
</evidence>
<dbReference type="InterPro" id="IPR044748">
    <property type="entry name" value="Trm3/TARBP1_C"/>
</dbReference>
<dbReference type="SUPFAM" id="SSF75217">
    <property type="entry name" value="alpha/beta knot"/>
    <property type="match status" value="1"/>
</dbReference>
<dbReference type="PANTHER" id="PTHR12029">
    <property type="entry name" value="RNA METHYLTRANSFERASE"/>
    <property type="match status" value="1"/>
</dbReference>
<keyword evidence="2" id="KW-0808">Transferase</keyword>
<evidence type="ECO:0000256" key="1">
    <source>
        <dbReference type="ARBA" id="ARBA00022603"/>
    </source>
</evidence>
<name>A0ABQ0F3G9_APOSI</name>
<evidence type="ECO:0000256" key="2">
    <source>
        <dbReference type="ARBA" id="ARBA00022679"/>
    </source>
</evidence>
<accession>A0ABQ0F3G9</accession>
<dbReference type="CDD" id="cd18091">
    <property type="entry name" value="SpoU-like_TRM3-like"/>
    <property type="match status" value="1"/>
</dbReference>
<dbReference type="InterPro" id="IPR001537">
    <property type="entry name" value="SpoU_MeTrfase"/>
</dbReference>
<sequence length="1500" mass="166619">MERVLADALLTQSREPGALLGTLCGGEASAERAETLRLVLQRLEERGAGAGALAKAAHEVAKGHLVPLLQASQGGGPARPRVLRAASAALRSCARLAGPELAVTLAEEALRELPDAPAVELLAAVAPCLRAPEDAPLLRRLARASVELALAGDAPPAVGARLLPALAQSAEPALRAAWDALSSARPGSVGNTGPELLVLSALTEKLLPNHERHGDLDARLCGRFWRTVQAGLGCAQDALTRKRARYLLQRAVQVSAELAVDCSCGPQDTKGPSLFWWSEKKRDELLNFWENYILIMEVLEGNQIHVIKPVLPKLNSLFEYAVSEENGCWLFHPSWHMCVYKRMFEGENKVLAKEGVIHFLELYEVKSLPHSPELSEFITGPLMDALSESSLYSRSPGQPLGSGSPLGLKLQKFLVTYTSLLPEETKSHFLLKFIQRMADRHWCAVPVLFLSRALASIPSCKALGGEGLLALRDVLQCTMITHQVLLRGAAQCYLLQTAMRLVDVEKVSLSDVSAFLMSLRQEESLGRGTMLWTELCDWLHVNERYFKQSSIGGSDGCEASLNAYVKNLVQEFVKSPGWEKESSFMPDGLEARLTALMVLLAVDVEGVKTKFREKQRTQNVLRIFLDPLLDALGKLGTNAYMPLLRTDRCLQLLYEVSTALQASIMSAAESVSQFVLRRLTMNELQDVADLDRCQLYLMVLAELVSLQVKQGWKAGNPISRVISPLKNACVRHLQEAEGRQEPTLSHQVQRVVSMATLAALCEAVDQHPVLQPDSPNAEPVDRFLSALPLNHMLQKPRSEEQSIGVCPLENGSVFEESSSKGWGKVVSQYLHDQWVCLSFLLRKYHLLIPAMESDMLECFLPAVEMPIQTLQSALDVLTILPAGRILPVFRCMEVLVPKLLTSEETLCIESFDVAWKIISSLSNTQLTFWPNLKAFVHFIFDHEILTIAAKLKGQAYFKIKEIMCKMIEMSSTKSGVFNILMRHCCKSWLAAVSGVSQGPFSSAKDYSELVLEACVFGTVFRRDQRLIQDVQTFIENLGQGCAANIIIENTKRDDYYVRICAIKFLCLLDGSNVSHKLFLEDLAIKLLDKDESASRSRTRYHENSLQHRVKNRVWQTLLVLFPAFDQGEERIKTSICTFLSKLVLKQALTVTLQWCLSHNFSVRLYALVALKKAWHLCKALQFEECGAWATVIECSLSQAESMHGAGNARKNWQRIQDHFFFSTFHPLKDYCLECLEAIFYTLPRLSGLTEEEWITLDKFANFTDIPSNAGSQWYLSGTALSELSPGDWSQQDQGSALGEADSQTEWADVQKKIIPWGQSTLESDLELAFQDRAAKLGKSISRLIVVASLIDKPTNLGGLCRTCEVFGAAVLVVGSLQCVSDRQFQHLSVSAEQWLPLVEVRPSQLMDYLQQKKAEGYTVIGVEQTAQSSDLAQYRFPEKSLLLLGNEREGIPANLIQQLDVCVEIPQQGIIRSLNVHVSGALLIWEYTRQQLLGCAEPPS</sequence>
<evidence type="ECO:0000313" key="5">
    <source>
        <dbReference type="EMBL" id="GAB1293819.1"/>
    </source>
</evidence>
<dbReference type="InterPro" id="IPR045330">
    <property type="entry name" value="TRM3/TARBP1"/>
</dbReference>
<dbReference type="EMBL" id="BAAFST010000008">
    <property type="protein sequence ID" value="GAB1293819.1"/>
    <property type="molecule type" value="Genomic_DNA"/>
</dbReference>
<dbReference type="InterPro" id="IPR056921">
    <property type="entry name" value="TARBP1_dom"/>
</dbReference>
<dbReference type="PANTHER" id="PTHR12029:SF11">
    <property type="entry name" value="METHYLTRANSFERASE TARBP1-RELATED"/>
    <property type="match status" value="1"/>
</dbReference>
<dbReference type="InterPro" id="IPR016024">
    <property type="entry name" value="ARM-type_fold"/>
</dbReference>
<proteinExistence type="predicted"/>
<keyword evidence="1" id="KW-0489">Methyltransferase</keyword>
<dbReference type="Pfam" id="PF00588">
    <property type="entry name" value="SpoU_methylase"/>
    <property type="match status" value="1"/>
</dbReference>
<reference evidence="5 6" key="1">
    <citation type="submission" date="2024-08" db="EMBL/GenBank/DDBJ databases">
        <title>The draft genome of Apodemus speciosus.</title>
        <authorList>
            <person name="Nabeshima K."/>
            <person name="Suzuki S."/>
            <person name="Onuma M."/>
        </authorList>
    </citation>
    <scope>NUCLEOTIDE SEQUENCE [LARGE SCALE GENOMIC DNA]</scope>
    <source>
        <strain evidence="5">IB14-021</strain>
    </source>
</reference>
<dbReference type="Pfam" id="PF25050">
    <property type="entry name" value="TARBP1"/>
    <property type="match status" value="1"/>
</dbReference>
<dbReference type="InterPro" id="IPR029026">
    <property type="entry name" value="tRNA_m1G_MTases_N"/>
</dbReference>
<feature type="domain" description="tRNA/rRNA methyltransferase SpoU type" evidence="3">
    <location>
        <begin position="1343"/>
        <end position="1484"/>
    </location>
</feature>
<gene>
    <name evidence="5" type="ORF">APTSU1_000905100</name>
</gene>
<dbReference type="InterPro" id="IPR029028">
    <property type="entry name" value="Alpha/beta_knot_MTases"/>
</dbReference>
<dbReference type="PROSITE" id="PS51624">
    <property type="entry name" value="SAM_MT_TRMH_2"/>
    <property type="match status" value="1"/>
</dbReference>
<dbReference type="Proteomes" id="UP001623349">
    <property type="component" value="Unassembled WGS sequence"/>
</dbReference>
<dbReference type="SUPFAM" id="SSF48371">
    <property type="entry name" value="ARM repeat"/>
    <property type="match status" value="1"/>
</dbReference>